<dbReference type="SUPFAM" id="SSF47413">
    <property type="entry name" value="lambda repressor-like DNA-binding domains"/>
    <property type="match status" value="1"/>
</dbReference>
<dbReference type="InterPro" id="IPR002182">
    <property type="entry name" value="NB-ARC"/>
</dbReference>
<feature type="domain" description="HTH cro/C1-type" evidence="3">
    <location>
        <begin position="9"/>
        <end position="64"/>
    </location>
</feature>
<dbReference type="EMBL" id="JBHLTC010000036">
    <property type="protein sequence ID" value="MFC0627796.1"/>
    <property type="molecule type" value="Genomic_DNA"/>
</dbReference>
<dbReference type="Pfam" id="PF13560">
    <property type="entry name" value="HTH_31"/>
    <property type="match status" value="1"/>
</dbReference>
<proteinExistence type="predicted"/>
<feature type="repeat" description="TPR" evidence="1">
    <location>
        <begin position="608"/>
        <end position="641"/>
    </location>
</feature>
<dbReference type="CDD" id="cd00093">
    <property type="entry name" value="HTH_XRE"/>
    <property type="match status" value="1"/>
</dbReference>
<dbReference type="SUPFAM" id="SSF52540">
    <property type="entry name" value="P-loop containing nucleoside triphosphate hydrolases"/>
    <property type="match status" value="1"/>
</dbReference>
<dbReference type="PRINTS" id="PR00364">
    <property type="entry name" value="DISEASERSIST"/>
</dbReference>
<dbReference type="RefSeq" id="WP_380052962.1">
    <property type="nucleotide sequence ID" value="NZ_JBHLTC010000036.1"/>
</dbReference>
<dbReference type="SMART" id="SM00530">
    <property type="entry name" value="HTH_XRE"/>
    <property type="match status" value="1"/>
</dbReference>
<comment type="caution">
    <text evidence="4">The sequence shown here is derived from an EMBL/GenBank/DDBJ whole genome shotgun (WGS) entry which is preliminary data.</text>
</comment>
<dbReference type="Pfam" id="PF13181">
    <property type="entry name" value="TPR_8"/>
    <property type="match status" value="1"/>
</dbReference>
<dbReference type="InterPro" id="IPR027417">
    <property type="entry name" value="P-loop_NTPase"/>
</dbReference>
<gene>
    <name evidence="4" type="ORF">ACFFGN_27225</name>
</gene>
<dbReference type="PROSITE" id="PS50943">
    <property type="entry name" value="HTH_CROC1"/>
    <property type="match status" value="1"/>
</dbReference>
<dbReference type="Gene3D" id="1.25.40.10">
    <property type="entry name" value="Tetratricopeptide repeat domain"/>
    <property type="match status" value="2"/>
</dbReference>
<keyword evidence="2" id="KW-0175">Coiled coil</keyword>
<keyword evidence="1" id="KW-0802">TPR repeat</keyword>
<dbReference type="InterPro" id="IPR011990">
    <property type="entry name" value="TPR-like_helical_dom_sf"/>
</dbReference>
<evidence type="ECO:0000313" key="5">
    <source>
        <dbReference type="Proteomes" id="UP001589890"/>
    </source>
</evidence>
<sequence length="774" mass="83012">MTEPFAILLSRCRREAGLTQDELAHRSGLSVDGVSALERGTRRYPRRGTVEQLATALGVPAEPLLAAIPSRSALPIAAAPVVPRQLPMAVNDFTGRADDVERLTRLLRSSRGPVLVAITGMGGLGKTTLAIQVAQAVADDYPDGHLWLDLRGQSLIEPLTPLDALVQLLRGLGVPADKIPANPELAAGRLRSLLHDRRVLLVLDNAADVAQVLPLLPAGRGCAVVVTSRHTMTGLAGAHQLPLGLLAPEEAEGLLRAMVAPDRLEVEPGAVVELIDACGLLPLAVRLAGARLADRPSWPVSYLVDRLKASRLDVLDGADVGVRTAFAVSIDQLASSPLEDDQAAAVAFAKLGAFDGPDLSGRVAGALLGVDVYEAERRLERLADLHLLEPTGAGRYRFHDLLRVYAREAGVQPDVEGLTALFNAVAWRVCRLTRPATVRSEWADGRWAVDAPDLGDAVTTLDWLETEHANLVAAAMHGTASVVPLGIGLVQFGMSRGYWLDHVRICEIGLRRAIESGNGMAEGFLRNDLGLVRIDLARAGLGSFEQALDDIGAAVKVFERLDSQAGVGMCLTNLSFALDAAGHPFDAVRYAERSVEHSRLLANSHSETWARINLGELYERTGRHEEALAQYALALDLSDGDASTSAILLSRGAAYRTQGDLAAAERDLRQCAEIADRLGNRGGQARARDELGRLAQLRDDHETALRELNSALELARQYDDRSGEASTRHGLGLSLLALGRKAEAWEELAAARAIYEATGEVELAAELDRLIDEY</sequence>
<protein>
    <submittedName>
        <fullName evidence="4">Tetratricopeptide repeat protein</fullName>
    </submittedName>
</protein>
<organism evidence="4 5">
    <name type="scientific">Kribbella deserti</name>
    <dbReference type="NCBI Taxonomy" id="1926257"/>
    <lineage>
        <taxon>Bacteria</taxon>
        <taxon>Bacillati</taxon>
        <taxon>Actinomycetota</taxon>
        <taxon>Actinomycetes</taxon>
        <taxon>Propionibacteriales</taxon>
        <taxon>Kribbellaceae</taxon>
        <taxon>Kribbella</taxon>
    </lineage>
</organism>
<dbReference type="InterPro" id="IPR010982">
    <property type="entry name" value="Lambda_DNA-bd_dom_sf"/>
</dbReference>
<dbReference type="Proteomes" id="UP001589890">
    <property type="component" value="Unassembled WGS sequence"/>
</dbReference>
<evidence type="ECO:0000256" key="1">
    <source>
        <dbReference type="PROSITE-ProRule" id="PRU00339"/>
    </source>
</evidence>
<dbReference type="Pfam" id="PF13424">
    <property type="entry name" value="TPR_12"/>
    <property type="match status" value="1"/>
</dbReference>
<feature type="coiled-coil region" evidence="2">
    <location>
        <begin position="661"/>
        <end position="714"/>
    </location>
</feature>
<evidence type="ECO:0000256" key="2">
    <source>
        <dbReference type="SAM" id="Coils"/>
    </source>
</evidence>
<dbReference type="Gene3D" id="1.10.260.40">
    <property type="entry name" value="lambda repressor-like DNA-binding domains"/>
    <property type="match status" value="1"/>
</dbReference>
<evidence type="ECO:0000313" key="4">
    <source>
        <dbReference type="EMBL" id="MFC0627796.1"/>
    </source>
</evidence>
<dbReference type="InterPro" id="IPR019734">
    <property type="entry name" value="TPR_rpt"/>
</dbReference>
<name>A0ABV6QT32_9ACTN</name>
<accession>A0ABV6QT32</accession>
<reference evidence="4 5" key="1">
    <citation type="submission" date="2024-09" db="EMBL/GenBank/DDBJ databases">
        <authorList>
            <person name="Sun Q."/>
            <person name="Mori K."/>
        </authorList>
    </citation>
    <scope>NUCLEOTIDE SEQUENCE [LARGE SCALE GENOMIC DNA]</scope>
    <source>
        <strain evidence="4 5">CGMCC 1.15906</strain>
    </source>
</reference>
<dbReference type="SUPFAM" id="SSF48452">
    <property type="entry name" value="TPR-like"/>
    <property type="match status" value="1"/>
</dbReference>
<dbReference type="Pfam" id="PF00931">
    <property type="entry name" value="NB-ARC"/>
    <property type="match status" value="1"/>
</dbReference>
<dbReference type="InterPro" id="IPR001387">
    <property type="entry name" value="Cro/C1-type_HTH"/>
</dbReference>
<dbReference type="PROSITE" id="PS50005">
    <property type="entry name" value="TPR"/>
    <property type="match status" value="1"/>
</dbReference>
<dbReference type="PANTHER" id="PTHR47691">
    <property type="entry name" value="REGULATOR-RELATED"/>
    <property type="match status" value="1"/>
</dbReference>
<dbReference type="SMART" id="SM00028">
    <property type="entry name" value="TPR"/>
    <property type="match status" value="3"/>
</dbReference>
<dbReference type="Gene3D" id="3.40.50.300">
    <property type="entry name" value="P-loop containing nucleotide triphosphate hydrolases"/>
    <property type="match status" value="1"/>
</dbReference>
<keyword evidence="5" id="KW-1185">Reference proteome</keyword>
<dbReference type="PANTHER" id="PTHR47691:SF3">
    <property type="entry name" value="HTH-TYPE TRANSCRIPTIONAL REGULATOR RV0890C-RELATED"/>
    <property type="match status" value="1"/>
</dbReference>
<evidence type="ECO:0000259" key="3">
    <source>
        <dbReference type="PROSITE" id="PS50943"/>
    </source>
</evidence>